<keyword evidence="5" id="KW-1185">Reference proteome</keyword>
<organism evidence="4 5">
    <name type="scientific">Fusarium redolens</name>
    <dbReference type="NCBI Taxonomy" id="48865"/>
    <lineage>
        <taxon>Eukaryota</taxon>
        <taxon>Fungi</taxon>
        <taxon>Dikarya</taxon>
        <taxon>Ascomycota</taxon>
        <taxon>Pezizomycotina</taxon>
        <taxon>Sordariomycetes</taxon>
        <taxon>Hypocreomycetidae</taxon>
        <taxon>Hypocreales</taxon>
        <taxon>Nectriaceae</taxon>
        <taxon>Fusarium</taxon>
        <taxon>Fusarium redolens species complex</taxon>
    </lineage>
</organism>
<feature type="transmembrane region" description="Helical" evidence="2">
    <location>
        <begin position="328"/>
        <end position="350"/>
    </location>
</feature>
<feature type="chain" id="PRO_5040397757" evidence="3">
    <location>
        <begin position="20"/>
        <end position="1322"/>
    </location>
</feature>
<evidence type="ECO:0000256" key="2">
    <source>
        <dbReference type="SAM" id="Phobius"/>
    </source>
</evidence>
<proteinExistence type="predicted"/>
<evidence type="ECO:0000313" key="4">
    <source>
        <dbReference type="EMBL" id="KAH7253579.1"/>
    </source>
</evidence>
<dbReference type="OrthoDB" id="7464126at2759"/>
<feature type="transmembrane region" description="Helical" evidence="2">
    <location>
        <begin position="288"/>
        <end position="308"/>
    </location>
</feature>
<evidence type="ECO:0000256" key="1">
    <source>
        <dbReference type="SAM" id="MobiDB-lite"/>
    </source>
</evidence>
<dbReference type="GeneID" id="70222515"/>
<comment type="caution">
    <text evidence="4">The sequence shown here is derived from an EMBL/GenBank/DDBJ whole genome shotgun (WGS) entry which is preliminary data.</text>
</comment>
<evidence type="ECO:0000313" key="5">
    <source>
        <dbReference type="Proteomes" id="UP000720189"/>
    </source>
</evidence>
<sequence length="1322" mass="148985">MKLLGLLPVLFLMPSSVMAIFGANNETDFWDDFANNFATDLAPVIALFGEQVTKQFLSESTTILDVIIFAVGPLGIITAVVSCIRVANSTFLKSIIGRAREPHGLPEVELCSSTSGDVCELWSNGGICRVFGRPRILEFMYNKPSNPSDYLPTIDHSGDEIPAKCGIESTREVFEKFKPTEPKQTSNPAGRWERISSSQFLRLSFLSKSTRGHESPVNGGKHVGANGEPDVEGGTSHDGHGQATNPVLARGMDTKIGEQAEIDRSFAPYPNLALNIGRPRSSRAVMGLWAAAIFGILLQASFFGYATWATRYKASFYDNARVPSNPSWFILTVAGTAFIVTGMAMSAEVIDRISTERRFVFRGSTKPRMFWLQPAGQRIGDQEFEGFAYNQPKIDYITSWKTVQNTSDFQWRVWCAVMLSVVGWVIQFVGLRGVHGTVSLYQFVITIIMSIIRGCLRSYSTPPRNQLFAEDVKGHELDWQAMELANNFDRGISDDKVAEFWFIDGRRIDKEEEGQQTVERDGHIFDKMYWNSTSNNIFLMRDYSGRSRINSRNTIEWMESRDSSYWLSTDAESILEELRRISSSDVLGISNGGDSEPKLPQSAVRLLRIRSRLAFLTNQPPYQVWDGEIRDMAARLKGSLQRAGRLLTSGSFFGQESPNIKSIVWSAACHSQNWPMDSHMSSTQLFCFHMFRPDLGDDWNIDEHHLEAVLGLWLWSFQKWSSQQQRKLPTGIKPFPINPSTNDTLTILLHRWGTRPHMEKLGMPLEELTDLSVPAIMLLQPLKHMNSVSGKIQADVLSVDSRSSVLNLMAQDIFSLFMKSLALTLESGLVDILYPDLAGKTGPQTSFIEGLIEILVLERLATRDEAVMSIVSGLYQDSAFQRSGPPLHLRLISKSNSLKRQTKFEESELLIQRLVASGSKSVRALAQQSLCELYRSELRWKSNNSLMFTTSEIRSRAEMMCKRLEEFNNDTDNAYRTAIDMLLARSAGKDDTCYHPFYHRFGNVELGPPIGRRLDEPQIPLDMKTLASLNLDNMEKPRKSLAALYVLALTLVDKYDLGASDLHVRKQLLRWAIETDCHGLVEDLWISEQHLSDNMKAFGKGTDEIFWAVFSLARNESAMATILFLLDVTQGPVITQLQQKDQMNEPWWSTSALQETIKTGYERYDCPLSVASSDLGGLEYVQLLAGSRNWGLERLHAAVLSALDSGSLETVKYLYSKTWVWEKIGMDSQTALPKLLETASRWGLKTCVRVVLAGEKRRGLRRFGVGDFETALKAAREGLSEENMERGKYILHYDQAGVIPLLEEAIEKLQRWISFQDSMRWV</sequence>
<keyword evidence="2" id="KW-0812">Transmembrane</keyword>
<keyword evidence="2" id="KW-1133">Transmembrane helix</keyword>
<keyword evidence="3" id="KW-0732">Signal</keyword>
<evidence type="ECO:0000256" key="3">
    <source>
        <dbReference type="SAM" id="SignalP"/>
    </source>
</evidence>
<keyword evidence="2" id="KW-0472">Membrane</keyword>
<dbReference type="Proteomes" id="UP000720189">
    <property type="component" value="Unassembled WGS sequence"/>
</dbReference>
<reference evidence="4" key="1">
    <citation type="journal article" date="2021" name="Nat. Commun.">
        <title>Genetic determinants of endophytism in the Arabidopsis root mycobiome.</title>
        <authorList>
            <person name="Mesny F."/>
            <person name="Miyauchi S."/>
            <person name="Thiergart T."/>
            <person name="Pickel B."/>
            <person name="Atanasova L."/>
            <person name="Karlsson M."/>
            <person name="Huettel B."/>
            <person name="Barry K.W."/>
            <person name="Haridas S."/>
            <person name="Chen C."/>
            <person name="Bauer D."/>
            <person name="Andreopoulos W."/>
            <person name="Pangilinan J."/>
            <person name="LaButti K."/>
            <person name="Riley R."/>
            <person name="Lipzen A."/>
            <person name="Clum A."/>
            <person name="Drula E."/>
            <person name="Henrissat B."/>
            <person name="Kohler A."/>
            <person name="Grigoriev I.V."/>
            <person name="Martin F.M."/>
            <person name="Hacquard S."/>
        </authorList>
    </citation>
    <scope>NUCLEOTIDE SEQUENCE</scope>
    <source>
        <strain evidence="4">MPI-CAGE-AT-0023</strain>
    </source>
</reference>
<accession>A0A9P9H9F1</accession>
<dbReference type="RefSeq" id="XP_046049826.1">
    <property type="nucleotide sequence ID" value="XM_046192561.1"/>
</dbReference>
<feature type="transmembrane region" description="Helical" evidence="2">
    <location>
        <begin position="411"/>
        <end position="432"/>
    </location>
</feature>
<protein>
    <submittedName>
        <fullName evidence="4">Uncharacterized protein</fullName>
    </submittedName>
</protein>
<feature type="signal peptide" evidence="3">
    <location>
        <begin position="1"/>
        <end position="19"/>
    </location>
</feature>
<name>A0A9P9H9F1_FUSRE</name>
<dbReference type="EMBL" id="JAGMUX010000007">
    <property type="protein sequence ID" value="KAH7253579.1"/>
    <property type="molecule type" value="Genomic_DNA"/>
</dbReference>
<feature type="transmembrane region" description="Helical" evidence="2">
    <location>
        <begin position="66"/>
        <end position="88"/>
    </location>
</feature>
<feature type="region of interest" description="Disordered" evidence="1">
    <location>
        <begin position="210"/>
        <end position="244"/>
    </location>
</feature>
<gene>
    <name evidence="4" type="ORF">BKA55DRAFT_565951</name>
</gene>